<sequence>SIVAIHGLDGHLEKSWTADNGMLWLRDLLPKELRHARILTYGYDSYTRGRDRLANESIHDLANDLLSSLATRRRISNTEWRPIIFVAHSLGGIILKSVRKGRYGDGVTH</sequence>
<dbReference type="GO" id="GO:0016020">
    <property type="term" value="C:membrane"/>
    <property type="evidence" value="ECO:0007669"/>
    <property type="project" value="UniProtKB-SubCell"/>
</dbReference>
<evidence type="ECO:0000256" key="6">
    <source>
        <dbReference type="ARBA" id="ARBA00023136"/>
    </source>
</evidence>
<dbReference type="PANTHER" id="PTHR48182">
    <property type="entry name" value="PROTEIN SERAC1"/>
    <property type="match status" value="1"/>
</dbReference>
<keyword evidence="6" id="KW-0472">Membrane</keyword>
<name>A0A0C3B009_PILCF</name>
<evidence type="ECO:0000256" key="2">
    <source>
        <dbReference type="ARBA" id="ARBA00004240"/>
    </source>
</evidence>
<keyword evidence="4" id="KW-0256">Endoplasmic reticulum</keyword>
<evidence type="ECO:0008006" key="9">
    <source>
        <dbReference type="Google" id="ProtNLM"/>
    </source>
</evidence>
<dbReference type="PANTHER" id="PTHR48182:SF2">
    <property type="entry name" value="PROTEIN SERAC1"/>
    <property type="match status" value="1"/>
</dbReference>
<reference evidence="8" key="2">
    <citation type="submission" date="2015-01" db="EMBL/GenBank/DDBJ databases">
        <title>Evolutionary Origins and Diversification of the Mycorrhizal Mutualists.</title>
        <authorList>
            <consortium name="DOE Joint Genome Institute"/>
            <consortium name="Mycorrhizal Genomics Consortium"/>
            <person name="Kohler A."/>
            <person name="Kuo A."/>
            <person name="Nagy L.G."/>
            <person name="Floudas D."/>
            <person name="Copeland A."/>
            <person name="Barry K.W."/>
            <person name="Cichocki N."/>
            <person name="Veneault-Fourrey C."/>
            <person name="LaButti K."/>
            <person name="Lindquist E.A."/>
            <person name="Lipzen A."/>
            <person name="Lundell T."/>
            <person name="Morin E."/>
            <person name="Murat C."/>
            <person name="Riley R."/>
            <person name="Ohm R."/>
            <person name="Sun H."/>
            <person name="Tunlid A."/>
            <person name="Henrissat B."/>
            <person name="Grigoriev I.V."/>
            <person name="Hibbett D.S."/>
            <person name="Martin F."/>
        </authorList>
    </citation>
    <scope>NUCLEOTIDE SEQUENCE [LARGE SCALE GENOMIC DNA]</scope>
    <source>
        <strain evidence="8">F 1598</strain>
    </source>
</reference>
<evidence type="ECO:0000256" key="1">
    <source>
        <dbReference type="ARBA" id="ARBA00004173"/>
    </source>
</evidence>
<keyword evidence="8" id="KW-1185">Reference proteome</keyword>
<comment type="subcellular location">
    <subcellularLocation>
        <location evidence="2">Endoplasmic reticulum</location>
    </subcellularLocation>
    <subcellularLocation>
        <location evidence="3">Membrane</location>
    </subcellularLocation>
    <subcellularLocation>
        <location evidence="1">Mitochondrion</location>
    </subcellularLocation>
</comment>
<gene>
    <name evidence="7" type="ORF">PILCRDRAFT_74296</name>
</gene>
<dbReference type="AlphaFoldDB" id="A0A0C3B009"/>
<protein>
    <recommendedName>
        <fullName evidence="9">DUF676 domain-containing protein</fullName>
    </recommendedName>
</protein>
<dbReference type="GO" id="GO:0005739">
    <property type="term" value="C:mitochondrion"/>
    <property type="evidence" value="ECO:0007669"/>
    <property type="project" value="UniProtKB-SubCell"/>
</dbReference>
<dbReference type="InterPro" id="IPR052374">
    <property type="entry name" value="SERAC1"/>
</dbReference>
<reference evidence="7 8" key="1">
    <citation type="submission" date="2014-04" db="EMBL/GenBank/DDBJ databases">
        <authorList>
            <consortium name="DOE Joint Genome Institute"/>
            <person name="Kuo A."/>
            <person name="Tarkka M."/>
            <person name="Buscot F."/>
            <person name="Kohler A."/>
            <person name="Nagy L.G."/>
            <person name="Floudas D."/>
            <person name="Copeland A."/>
            <person name="Barry K.W."/>
            <person name="Cichocki N."/>
            <person name="Veneault-Fourrey C."/>
            <person name="LaButti K."/>
            <person name="Lindquist E.A."/>
            <person name="Lipzen A."/>
            <person name="Lundell T."/>
            <person name="Morin E."/>
            <person name="Murat C."/>
            <person name="Sun H."/>
            <person name="Tunlid A."/>
            <person name="Henrissat B."/>
            <person name="Grigoriev I.V."/>
            <person name="Hibbett D.S."/>
            <person name="Martin F."/>
            <person name="Nordberg H.P."/>
            <person name="Cantor M.N."/>
            <person name="Hua S.X."/>
        </authorList>
    </citation>
    <scope>NUCLEOTIDE SEQUENCE [LARGE SCALE GENOMIC DNA]</scope>
    <source>
        <strain evidence="7 8">F 1598</strain>
    </source>
</reference>
<dbReference type="HOGENOM" id="CLU_118193_2_0_1"/>
<accession>A0A0C3B009</accession>
<proteinExistence type="predicted"/>
<evidence type="ECO:0000256" key="3">
    <source>
        <dbReference type="ARBA" id="ARBA00004370"/>
    </source>
</evidence>
<dbReference type="InParanoid" id="A0A0C3B009"/>
<dbReference type="Proteomes" id="UP000054166">
    <property type="component" value="Unassembled WGS sequence"/>
</dbReference>
<evidence type="ECO:0000313" key="7">
    <source>
        <dbReference type="EMBL" id="KIM79568.1"/>
    </source>
</evidence>
<dbReference type="SUPFAM" id="SSF53474">
    <property type="entry name" value="alpha/beta-Hydrolases"/>
    <property type="match status" value="1"/>
</dbReference>
<feature type="non-terminal residue" evidence="7">
    <location>
        <position position="1"/>
    </location>
</feature>
<dbReference type="EMBL" id="KN833009">
    <property type="protein sequence ID" value="KIM79568.1"/>
    <property type="molecule type" value="Genomic_DNA"/>
</dbReference>
<dbReference type="InterPro" id="IPR029058">
    <property type="entry name" value="AB_hydrolase_fold"/>
</dbReference>
<dbReference type="Gene3D" id="3.40.50.1820">
    <property type="entry name" value="alpha/beta hydrolase"/>
    <property type="match status" value="1"/>
</dbReference>
<dbReference type="GO" id="GO:0005783">
    <property type="term" value="C:endoplasmic reticulum"/>
    <property type="evidence" value="ECO:0007669"/>
    <property type="project" value="UniProtKB-SubCell"/>
</dbReference>
<dbReference type="OrthoDB" id="3246270at2759"/>
<evidence type="ECO:0000256" key="5">
    <source>
        <dbReference type="ARBA" id="ARBA00023128"/>
    </source>
</evidence>
<evidence type="ECO:0000313" key="8">
    <source>
        <dbReference type="Proteomes" id="UP000054166"/>
    </source>
</evidence>
<keyword evidence="5" id="KW-0496">Mitochondrion</keyword>
<evidence type="ECO:0000256" key="4">
    <source>
        <dbReference type="ARBA" id="ARBA00022824"/>
    </source>
</evidence>
<organism evidence="7 8">
    <name type="scientific">Piloderma croceum (strain F 1598)</name>
    <dbReference type="NCBI Taxonomy" id="765440"/>
    <lineage>
        <taxon>Eukaryota</taxon>
        <taxon>Fungi</taxon>
        <taxon>Dikarya</taxon>
        <taxon>Basidiomycota</taxon>
        <taxon>Agaricomycotina</taxon>
        <taxon>Agaricomycetes</taxon>
        <taxon>Agaricomycetidae</taxon>
        <taxon>Atheliales</taxon>
        <taxon>Atheliaceae</taxon>
        <taxon>Piloderma</taxon>
    </lineage>
</organism>